<dbReference type="GO" id="GO:0051287">
    <property type="term" value="F:NAD binding"/>
    <property type="evidence" value="ECO:0007669"/>
    <property type="project" value="InterPro"/>
</dbReference>
<dbReference type="Pfam" id="PF00815">
    <property type="entry name" value="Histidinol_dh"/>
    <property type="match status" value="1"/>
</dbReference>
<keyword evidence="5 8" id="KW-0862">Zinc</keyword>
<feature type="active site" description="Proton acceptor" evidence="8 10">
    <location>
        <position position="291"/>
    </location>
</feature>
<feature type="binding site" evidence="8 12">
    <location>
        <position position="292"/>
    </location>
    <ligand>
        <name>substrate</name>
    </ligand>
</feature>
<feature type="binding site" evidence="8 12">
    <location>
        <position position="325"/>
    </location>
    <ligand>
        <name>substrate</name>
    </ligand>
</feature>
<dbReference type="GO" id="GO:0005829">
    <property type="term" value="C:cytosol"/>
    <property type="evidence" value="ECO:0007669"/>
    <property type="project" value="TreeGrafter"/>
</dbReference>
<feature type="binding site" evidence="8 13">
    <location>
        <position position="325"/>
    </location>
    <ligand>
        <name>Zn(2+)</name>
        <dbReference type="ChEBI" id="CHEBI:29105"/>
    </ligand>
</feature>
<dbReference type="InterPro" id="IPR012131">
    <property type="entry name" value="Hstdl_DH"/>
</dbReference>
<evidence type="ECO:0000256" key="4">
    <source>
        <dbReference type="ARBA" id="ARBA00022723"/>
    </source>
</evidence>
<feature type="binding site" evidence="8 12">
    <location>
        <position position="201"/>
    </location>
    <ligand>
        <name>substrate</name>
    </ligand>
</feature>
<dbReference type="EMBL" id="JXKH01000007">
    <property type="protein sequence ID" value="OJG17731.1"/>
    <property type="molecule type" value="Genomic_DNA"/>
</dbReference>
<dbReference type="HAMAP" id="MF_01024">
    <property type="entry name" value="HisD"/>
    <property type="match status" value="1"/>
</dbReference>
<feature type="binding site" evidence="8 12">
    <location>
        <position position="384"/>
    </location>
    <ligand>
        <name>substrate</name>
    </ligand>
</feature>
<dbReference type="PANTHER" id="PTHR21256:SF2">
    <property type="entry name" value="HISTIDINE BIOSYNTHESIS TRIFUNCTIONAL PROTEIN"/>
    <property type="match status" value="1"/>
</dbReference>
<keyword evidence="6 8" id="KW-0560">Oxidoreductase</keyword>
<evidence type="ECO:0000256" key="9">
    <source>
        <dbReference type="PIRNR" id="PIRNR000099"/>
    </source>
</evidence>
<comment type="cofactor">
    <cofactor evidence="8 13">
        <name>Zn(2+)</name>
        <dbReference type="ChEBI" id="CHEBI:29105"/>
    </cofactor>
    <text evidence="8 13">Binds 1 zinc ion per subunit.</text>
</comment>
<evidence type="ECO:0000256" key="6">
    <source>
        <dbReference type="ARBA" id="ARBA00023002"/>
    </source>
</evidence>
<dbReference type="InterPro" id="IPR016161">
    <property type="entry name" value="Ald_DH/histidinol_DH"/>
</dbReference>
<evidence type="ECO:0000256" key="3">
    <source>
        <dbReference type="ARBA" id="ARBA00012965"/>
    </source>
</evidence>
<dbReference type="GO" id="GO:0004399">
    <property type="term" value="F:histidinol dehydrogenase activity"/>
    <property type="evidence" value="ECO:0007669"/>
    <property type="project" value="UniProtKB-UniRule"/>
</dbReference>
<evidence type="ECO:0000256" key="8">
    <source>
        <dbReference type="HAMAP-Rule" id="MF_01024"/>
    </source>
</evidence>
<feature type="binding site" evidence="8 13">
    <location>
        <position position="223"/>
    </location>
    <ligand>
        <name>Zn(2+)</name>
        <dbReference type="ChEBI" id="CHEBI:29105"/>
    </ligand>
</feature>
<dbReference type="InterPro" id="IPR001692">
    <property type="entry name" value="Histidinol_DH_CS"/>
</dbReference>
<comment type="function">
    <text evidence="1 8">Catalyzes the sequential NAD-dependent oxidations of L-histidinol to L-histidinaldehyde and then to L-histidine.</text>
</comment>
<comment type="caution">
    <text evidence="15">The sequence shown here is derived from an EMBL/GenBank/DDBJ whole genome shotgun (WGS) entry which is preliminary data.</text>
</comment>
<evidence type="ECO:0000313" key="15">
    <source>
        <dbReference type="EMBL" id="OJG17731.1"/>
    </source>
</evidence>
<evidence type="ECO:0000256" key="5">
    <source>
        <dbReference type="ARBA" id="ARBA00022833"/>
    </source>
</evidence>
<comment type="similarity">
    <text evidence="2 8 9 14">Belongs to the histidinol dehydrogenase family.</text>
</comment>
<organism evidence="15 16">
    <name type="scientific">Enterococcus canis</name>
    <dbReference type="NCBI Taxonomy" id="214095"/>
    <lineage>
        <taxon>Bacteria</taxon>
        <taxon>Bacillati</taxon>
        <taxon>Bacillota</taxon>
        <taxon>Bacilli</taxon>
        <taxon>Lactobacillales</taxon>
        <taxon>Enterococcaceae</taxon>
        <taxon>Enterococcus</taxon>
    </lineage>
</organism>
<dbReference type="GO" id="GO:0008270">
    <property type="term" value="F:zinc ion binding"/>
    <property type="evidence" value="ECO:0007669"/>
    <property type="project" value="UniProtKB-UniRule"/>
</dbReference>
<evidence type="ECO:0000313" key="16">
    <source>
        <dbReference type="Proteomes" id="UP000181884"/>
    </source>
</evidence>
<feature type="binding site" evidence="8 13">
    <location>
        <position position="384"/>
    </location>
    <ligand>
        <name>Zn(2+)</name>
        <dbReference type="ChEBI" id="CHEBI:29105"/>
    </ligand>
</feature>
<evidence type="ECO:0000256" key="2">
    <source>
        <dbReference type="ARBA" id="ARBA00010178"/>
    </source>
</evidence>
<evidence type="ECO:0000256" key="14">
    <source>
        <dbReference type="RuleBase" id="RU004175"/>
    </source>
</evidence>
<dbReference type="InterPro" id="IPR022695">
    <property type="entry name" value="Histidinol_DH_monofunct"/>
</dbReference>
<feature type="binding site" evidence="8 12">
    <location>
        <position position="379"/>
    </location>
    <ligand>
        <name>substrate</name>
    </ligand>
</feature>
<keyword evidence="4 8" id="KW-0479">Metal-binding</keyword>
<dbReference type="Proteomes" id="UP000181884">
    <property type="component" value="Unassembled WGS sequence"/>
</dbReference>
<dbReference type="Gene3D" id="3.40.50.1980">
    <property type="entry name" value="Nitrogenase molybdenum iron protein domain"/>
    <property type="match status" value="2"/>
</dbReference>
<keyword evidence="8 11" id="KW-0520">NAD</keyword>
<accession>A0A1L8RD90</accession>
<keyword evidence="16" id="KW-1185">Reference proteome</keyword>
<feature type="binding site" evidence="8 12">
    <location>
        <position position="226"/>
    </location>
    <ligand>
        <name>substrate</name>
    </ligand>
</feature>
<evidence type="ECO:0000256" key="7">
    <source>
        <dbReference type="ARBA" id="ARBA00049489"/>
    </source>
</evidence>
<keyword evidence="8" id="KW-0028">Amino-acid biosynthesis</keyword>
<dbReference type="UniPathway" id="UPA00031">
    <property type="reaction ID" value="UER00014"/>
</dbReference>
<feature type="binding site" evidence="8 13">
    <location>
        <position position="226"/>
    </location>
    <ligand>
        <name>Zn(2+)</name>
        <dbReference type="ChEBI" id="CHEBI:29105"/>
    </ligand>
</feature>
<gene>
    <name evidence="8" type="primary">hisD</name>
    <name evidence="15" type="ORF">RU97_GL002521</name>
</gene>
<dbReference type="PROSITE" id="PS00611">
    <property type="entry name" value="HISOL_DEHYDROGENASE"/>
    <property type="match status" value="1"/>
</dbReference>
<keyword evidence="8" id="KW-0368">Histidine biosynthesis</keyword>
<dbReference type="AlphaFoldDB" id="A0A1L8RD90"/>
<protein>
    <recommendedName>
        <fullName evidence="3 8">Histidinol dehydrogenase</fullName>
        <shortName evidence="8">HDH</shortName>
        <ecNumber evidence="3 8">1.1.1.23</ecNumber>
    </recommendedName>
</protein>
<feature type="binding site" evidence="8 11">
    <location>
        <position position="178"/>
    </location>
    <ligand>
        <name>NAD(+)</name>
        <dbReference type="ChEBI" id="CHEBI:57540"/>
    </ligand>
</feature>
<dbReference type="GO" id="GO:0000105">
    <property type="term" value="P:L-histidine biosynthetic process"/>
    <property type="evidence" value="ECO:0007669"/>
    <property type="project" value="UniProtKB-UniRule"/>
</dbReference>
<dbReference type="EC" id="1.1.1.23" evidence="3 8"/>
<dbReference type="SUPFAM" id="SSF53720">
    <property type="entry name" value="ALDH-like"/>
    <property type="match status" value="1"/>
</dbReference>
<reference evidence="15 16" key="1">
    <citation type="submission" date="2014-12" db="EMBL/GenBank/DDBJ databases">
        <title>Draft genome sequences of 29 type strains of Enterococci.</title>
        <authorList>
            <person name="Zhong Z."/>
            <person name="Sun Z."/>
            <person name="Liu W."/>
            <person name="Zhang W."/>
            <person name="Zhang H."/>
        </authorList>
    </citation>
    <scope>NUCLEOTIDE SEQUENCE [LARGE SCALE GENOMIC DNA]</scope>
    <source>
        <strain evidence="15 16">DSM 17029</strain>
    </source>
</reference>
<dbReference type="NCBIfam" id="TIGR00069">
    <property type="entry name" value="hisD"/>
    <property type="match status" value="1"/>
</dbReference>
<name>A0A1L8RD90_9ENTE</name>
<comment type="catalytic activity">
    <reaction evidence="7 8">
        <text>L-histidinol + 2 NAD(+) + H2O = L-histidine + 2 NADH + 3 H(+)</text>
        <dbReference type="Rhea" id="RHEA:20641"/>
        <dbReference type="ChEBI" id="CHEBI:15377"/>
        <dbReference type="ChEBI" id="CHEBI:15378"/>
        <dbReference type="ChEBI" id="CHEBI:57540"/>
        <dbReference type="ChEBI" id="CHEBI:57595"/>
        <dbReference type="ChEBI" id="CHEBI:57699"/>
        <dbReference type="ChEBI" id="CHEBI:57945"/>
        <dbReference type="EC" id="1.1.1.23"/>
    </reaction>
</comment>
<proteinExistence type="inferred from homology"/>
<evidence type="ECO:0000256" key="1">
    <source>
        <dbReference type="ARBA" id="ARBA00003850"/>
    </source>
</evidence>
<dbReference type="PANTHER" id="PTHR21256">
    <property type="entry name" value="HISTIDINOL DEHYDROGENASE HDH"/>
    <property type="match status" value="1"/>
</dbReference>
<dbReference type="Gene3D" id="1.20.5.1300">
    <property type="match status" value="1"/>
</dbReference>
<evidence type="ECO:0000256" key="13">
    <source>
        <dbReference type="PIRSR" id="PIRSR000099-4"/>
    </source>
</evidence>
<feature type="active site" description="Proton acceptor" evidence="8 10">
    <location>
        <position position="292"/>
    </location>
</feature>
<dbReference type="FunFam" id="3.40.50.1980:FF:000001">
    <property type="entry name" value="Histidinol dehydrogenase"/>
    <property type="match status" value="1"/>
</dbReference>
<dbReference type="FunFam" id="3.40.50.1980:FF:000026">
    <property type="entry name" value="Histidinol dehydrogenase"/>
    <property type="match status" value="1"/>
</dbReference>
<feature type="binding site" evidence="8 11">
    <location>
        <position position="94"/>
    </location>
    <ligand>
        <name>NAD(+)</name>
        <dbReference type="ChEBI" id="CHEBI:57540"/>
    </ligand>
</feature>
<evidence type="ECO:0000256" key="11">
    <source>
        <dbReference type="PIRSR" id="PIRSR000099-2"/>
    </source>
</evidence>
<evidence type="ECO:0000256" key="12">
    <source>
        <dbReference type="PIRSR" id="PIRSR000099-3"/>
    </source>
</evidence>
<feature type="binding site" evidence="8 11">
    <location>
        <position position="155"/>
    </location>
    <ligand>
        <name>NAD(+)</name>
        <dbReference type="ChEBI" id="CHEBI:57540"/>
    </ligand>
</feature>
<evidence type="ECO:0000256" key="10">
    <source>
        <dbReference type="PIRSR" id="PIRSR000099-1"/>
    </source>
</evidence>
<sequence length="398" mass="42574">MRGIIQQVRQLGDAALFTYSAEFDGLELTQLEVTDQLTAAYERVEPEVIAALEAAKENILSYHRHQIEDGFLDTARAGVLRGQLVQPLARVGIYVPGGTAAYPSSVLMNVLPAKLAGVEEIVMVTPPGTAGVPDVILAAAKIAGVDRVFQVGGAQAIAALAYGTESIPRVAKIVGPGNVFVATAKKLVFGQVGIDMIAGPSEIGILATTGAKPDYLAADLLSQAEHDRLARAILVTDDQELAEAVVTAVTAQLPTLPRKDIAAAAWQEQSLVIVVPTQTDMFTVMNELAPEHLEIQMPDPLQYLQKVKNAGSVFLGDYASEPVGDYYAGTNHVLPTSGTAKFSSPLGVYDFVKRTQYTYYTKEALAEDQAAIATLARKEGLEAHARAVEIRFKEEETK</sequence>
<dbReference type="PIRSF" id="PIRSF000099">
    <property type="entry name" value="Histidinol_dh"/>
    <property type="match status" value="1"/>
</dbReference>
<comment type="pathway">
    <text evidence="8">Amino-acid biosynthesis; L-histidine biosynthesis; L-histidine from 5-phospho-alpha-D-ribose 1-diphosphate: step 9/9.</text>
</comment>
<feature type="binding site" evidence="8 12">
    <location>
        <position position="223"/>
    </location>
    <ligand>
        <name>substrate</name>
    </ligand>
</feature>
<dbReference type="PRINTS" id="PR00083">
    <property type="entry name" value="HOLDHDRGNASE"/>
</dbReference>
<dbReference type="STRING" id="214095.RU97_GL002521"/>
<dbReference type="CDD" id="cd06572">
    <property type="entry name" value="Histidinol_dh"/>
    <property type="match status" value="1"/>
</dbReference>